<dbReference type="Gene3D" id="3.40.720.10">
    <property type="entry name" value="Alkaline Phosphatase, subunit A"/>
    <property type="match status" value="1"/>
</dbReference>
<dbReference type="InterPro" id="IPR017850">
    <property type="entry name" value="Alkaline_phosphatase_core_sf"/>
</dbReference>
<name>A0A483CUQ4_9EURY</name>
<organism evidence="1 2">
    <name type="scientific">Methanofollis fontis</name>
    <dbReference type="NCBI Taxonomy" id="2052832"/>
    <lineage>
        <taxon>Archaea</taxon>
        <taxon>Methanobacteriati</taxon>
        <taxon>Methanobacteriota</taxon>
        <taxon>Stenosarchaea group</taxon>
        <taxon>Methanomicrobia</taxon>
        <taxon>Methanomicrobiales</taxon>
        <taxon>Methanomicrobiaceae</taxon>
        <taxon>Methanofollis</taxon>
    </lineage>
</organism>
<dbReference type="SUPFAM" id="SSF53649">
    <property type="entry name" value="Alkaline phosphatase-like"/>
    <property type="match status" value="1"/>
</dbReference>
<dbReference type="InterPro" id="IPR002591">
    <property type="entry name" value="Phosphodiest/P_Trfase"/>
</dbReference>
<dbReference type="Proteomes" id="UP000292580">
    <property type="component" value="Unassembled WGS sequence"/>
</dbReference>
<accession>A0A483CUQ4</accession>
<reference evidence="1 2" key="1">
    <citation type="submission" date="2017-11" db="EMBL/GenBank/DDBJ databases">
        <title>Isolation and Characterization of Methanofollis Species from Methane Seep Offshore SW Taiwan.</title>
        <authorList>
            <person name="Teng N.-H."/>
            <person name="Lai M.-C."/>
            <person name="Chen S.-C."/>
        </authorList>
    </citation>
    <scope>NUCLEOTIDE SEQUENCE [LARGE SCALE GENOMIC DNA]</scope>
    <source>
        <strain evidence="1 2">FWC-SCC2</strain>
    </source>
</reference>
<dbReference type="AlphaFoldDB" id="A0A483CUQ4"/>
<keyword evidence="2" id="KW-1185">Reference proteome</keyword>
<evidence type="ECO:0000313" key="1">
    <source>
        <dbReference type="EMBL" id="TAJ45181.1"/>
    </source>
</evidence>
<dbReference type="EMBL" id="PGCL01000001">
    <property type="protein sequence ID" value="TAJ45181.1"/>
    <property type="molecule type" value="Genomic_DNA"/>
</dbReference>
<proteinExistence type="predicted"/>
<sequence length="487" mass="55313">MSRVVVIGIDGLDSGLIQKYEHILPNFQKIKEGSPDVGMHSVFPPDSPTAWTSIYTGQNPAEHGVISFKDPFSPARLCEYLGTDISGKTFWDRAGNAGKKVCVVFPHLGYPVWEVNGVMVGRTTETDIREFDIQIFPEHLQDRYDLSDLSPMTSYPLRIGDIIQPTQDLIRRETDLGLKLFQENDWDLFFIYYSSIDNIEHLFWMYYDPDDPEYSDNNPYESVIPDFYHYYDEHVIGPFLSLLEEDMTLIVISDHGHGMRPTKVVNINEMLKRNGLLKTKQNGQNPGISSADIARRLKSSVVNAVSEYRIVGKAASKILSHFPGGLGAFTRITPIEKQGTKAYLSDPSGGLKAYSYAGIRIDREFLPADQYEEIRRQIFTELPEIRDPDTGERIVEWVKSRENVYTGPYLEKYPDVLFKLRDDWGVGWDINGSLYSSSPSHKLHSGNHRLESAVFLAYGEKIPIHKQILDLTDISPIILDLLNVPGE</sequence>
<gene>
    <name evidence="1" type="ORF">CUJ86_00035</name>
</gene>
<dbReference type="GO" id="GO:0016787">
    <property type="term" value="F:hydrolase activity"/>
    <property type="evidence" value="ECO:0007669"/>
    <property type="project" value="UniProtKB-ARBA"/>
</dbReference>
<dbReference type="Pfam" id="PF01663">
    <property type="entry name" value="Phosphodiest"/>
    <property type="match status" value="1"/>
</dbReference>
<dbReference type="PANTHER" id="PTHR10151">
    <property type="entry name" value="ECTONUCLEOTIDE PYROPHOSPHATASE/PHOSPHODIESTERASE"/>
    <property type="match status" value="1"/>
</dbReference>
<dbReference type="PANTHER" id="PTHR10151:SF120">
    <property type="entry name" value="BIS(5'-ADENOSYL)-TRIPHOSPHATASE"/>
    <property type="match status" value="1"/>
</dbReference>
<evidence type="ECO:0008006" key="3">
    <source>
        <dbReference type="Google" id="ProtNLM"/>
    </source>
</evidence>
<evidence type="ECO:0000313" key="2">
    <source>
        <dbReference type="Proteomes" id="UP000292580"/>
    </source>
</evidence>
<protein>
    <recommendedName>
        <fullName evidence="3">Phosphodiesterase</fullName>
    </recommendedName>
</protein>
<comment type="caution">
    <text evidence="1">The sequence shown here is derived from an EMBL/GenBank/DDBJ whole genome shotgun (WGS) entry which is preliminary data.</text>
</comment>